<feature type="signal peptide" evidence="1">
    <location>
        <begin position="1"/>
        <end position="26"/>
    </location>
</feature>
<dbReference type="Gene3D" id="3.40.390.10">
    <property type="entry name" value="Collagenase (Catalytic Domain)"/>
    <property type="match status" value="1"/>
</dbReference>
<name>A0ABR3Z437_9PEZI</name>
<dbReference type="InterPro" id="IPR024079">
    <property type="entry name" value="MetalloPept_cat_dom_sf"/>
</dbReference>
<proteinExistence type="predicted"/>
<protein>
    <submittedName>
        <fullName evidence="2">Uncharacterized protein</fullName>
    </submittedName>
</protein>
<reference evidence="2 3" key="1">
    <citation type="journal article" date="2024" name="IMA Fungus">
        <title>IMA Genome - F19 : A genome assembly and annotation guide to empower mycologists, including annotated draft genome sequences of Ceratocystis pirilliformis, Diaporthe australafricana, Fusarium ophioides, Paecilomyces lecythidis, and Sporothrix stenoceras.</title>
        <authorList>
            <person name="Aylward J."/>
            <person name="Wilson A.M."/>
            <person name="Visagie C.M."/>
            <person name="Spraker J."/>
            <person name="Barnes I."/>
            <person name="Buitendag C."/>
            <person name="Ceriani C."/>
            <person name="Del Mar Angel L."/>
            <person name="du Plessis D."/>
            <person name="Fuchs T."/>
            <person name="Gasser K."/>
            <person name="Kramer D."/>
            <person name="Li W."/>
            <person name="Munsamy K."/>
            <person name="Piso A."/>
            <person name="Price J.L."/>
            <person name="Sonnekus B."/>
            <person name="Thomas C."/>
            <person name="van der Nest A."/>
            <person name="van Dijk A."/>
            <person name="van Heerden A."/>
            <person name="van Vuuren N."/>
            <person name="Yilmaz N."/>
            <person name="Duong T.A."/>
            <person name="van der Merwe N.A."/>
            <person name="Wingfield M.J."/>
            <person name="Wingfield B.D."/>
        </authorList>
    </citation>
    <scope>NUCLEOTIDE SEQUENCE [LARGE SCALE GENOMIC DNA]</scope>
    <source>
        <strain evidence="2 3">CMW 5346</strain>
    </source>
</reference>
<dbReference type="SUPFAM" id="SSF55486">
    <property type="entry name" value="Metalloproteases ('zincins'), catalytic domain"/>
    <property type="match status" value="1"/>
</dbReference>
<feature type="chain" id="PRO_5046656202" evidence="1">
    <location>
        <begin position="27"/>
        <end position="397"/>
    </location>
</feature>
<evidence type="ECO:0000313" key="3">
    <source>
        <dbReference type="Proteomes" id="UP001583186"/>
    </source>
</evidence>
<comment type="caution">
    <text evidence="2">The sequence shown here is derived from an EMBL/GenBank/DDBJ whole genome shotgun (WGS) entry which is preliminary data.</text>
</comment>
<accession>A0ABR3Z437</accession>
<keyword evidence="3" id="KW-1185">Reference proteome</keyword>
<evidence type="ECO:0000313" key="2">
    <source>
        <dbReference type="EMBL" id="KAL1895037.1"/>
    </source>
</evidence>
<keyword evidence="1" id="KW-0732">Signal</keyword>
<dbReference type="Proteomes" id="UP001583186">
    <property type="component" value="Unassembled WGS sequence"/>
</dbReference>
<evidence type="ECO:0000256" key="1">
    <source>
        <dbReference type="SAM" id="SignalP"/>
    </source>
</evidence>
<dbReference type="EMBL" id="JAWCUI010000029">
    <property type="protein sequence ID" value="KAL1895037.1"/>
    <property type="molecule type" value="Genomic_DNA"/>
</dbReference>
<organism evidence="2 3">
    <name type="scientific">Sporothrix stenoceras</name>
    <dbReference type="NCBI Taxonomy" id="5173"/>
    <lineage>
        <taxon>Eukaryota</taxon>
        <taxon>Fungi</taxon>
        <taxon>Dikarya</taxon>
        <taxon>Ascomycota</taxon>
        <taxon>Pezizomycotina</taxon>
        <taxon>Sordariomycetes</taxon>
        <taxon>Sordariomycetidae</taxon>
        <taxon>Ophiostomatales</taxon>
        <taxon>Ophiostomataceae</taxon>
        <taxon>Sporothrix</taxon>
    </lineage>
</organism>
<gene>
    <name evidence="2" type="ORF">Sste5346_005457</name>
</gene>
<sequence>MLLIRTLTTACAILVHSVFVLAGSRAWETQLTHRLAAARHVFSVDTAGHAVADATAEAHLTSRYLTIVPQSGVSREKVWPDSTISFCFDTQPSRDKLLPRLKEAMELWRSNGDGLPRETYKMVEVFPPGASDCFNNPQRDKVLVISYNTNGRLSTTVGLPSLDGTDTSYKGPTMTLSDKPGVGLLDIVANYAHEIGHSWGLYHEHQNPHFWEENYNRNFPGFVFGAQFNCRALADYDRVMNWVRTNKPELVNDICTLRGAASSVNFSAAEWLPITTATRSHATRLGQGTYADVDWDSIMLYPSGAGGSGTASGPDTPGGLVRDNRANVLLRNDGIKLKINLVPSPLDIQGIRMLYETGLDGTVFPGMPVLPNAPQSQFYARFREITRRSCPGLGEPF</sequence>